<keyword evidence="6 7" id="KW-0472">Membrane</keyword>
<proteinExistence type="inferred from homology"/>
<evidence type="ECO:0000313" key="8">
    <source>
        <dbReference type="EMBL" id="ADJ45633.1"/>
    </source>
</evidence>
<keyword evidence="4 7" id="KW-0812">Transmembrane</keyword>
<protein>
    <recommendedName>
        <fullName evidence="10">DoxX family protein</fullName>
    </recommendedName>
</protein>
<evidence type="ECO:0008006" key="10">
    <source>
        <dbReference type="Google" id="ProtNLM"/>
    </source>
</evidence>
<evidence type="ECO:0000256" key="3">
    <source>
        <dbReference type="ARBA" id="ARBA00022475"/>
    </source>
</evidence>
<evidence type="ECO:0000313" key="9">
    <source>
        <dbReference type="Proteomes" id="UP000000328"/>
    </source>
</evidence>
<sequence>MTTVNTIDTAALLVRLVVGATMGAHGYNHLWGGGGVDGTARWFSSLGMRPARLHAILSGAGELAAGAALVLGLFTPLAAAFVVGTMAVAGITAHRANGFFVFKDGYEYVLMIAVICAALALVGPGRISLDHAIGWDGALAGGAGLAIAAGGGLLGAAVLLGATWRPGRVQTGQ</sequence>
<dbReference type="RefSeq" id="WP_013225705.1">
    <property type="nucleotide sequence ID" value="NC_014318.1"/>
</dbReference>
<dbReference type="PANTHER" id="PTHR33452:SF1">
    <property type="entry name" value="INNER MEMBRANE PROTEIN YPHA-RELATED"/>
    <property type="match status" value="1"/>
</dbReference>
<dbReference type="KEGG" id="amd:AMED_3854"/>
<dbReference type="eggNOG" id="COG2259">
    <property type="taxonomic scope" value="Bacteria"/>
</dbReference>
<gene>
    <name evidence="8" type="ordered locus">AMED_3854</name>
</gene>
<feature type="transmembrane region" description="Helical" evidence="7">
    <location>
        <begin position="108"/>
        <end position="127"/>
    </location>
</feature>
<feature type="transmembrane region" description="Helical" evidence="7">
    <location>
        <begin position="139"/>
        <end position="160"/>
    </location>
</feature>
<dbReference type="GO" id="GO:0005886">
    <property type="term" value="C:plasma membrane"/>
    <property type="evidence" value="ECO:0007669"/>
    <property type="project" value="UniProtKB-SubCell"/>
</dbReference>
<evidence type="ECO:0000256" key="5">
    <source>
        <dbReference type="ARBA" id="ARBA00022989"/>
    </source>
</evidence>
<dbReference type="OrthoDB" id="346004at2"/>
<evidence type="ECO:0000256" key="2">
    <source>
        <dbReference type="ARBA" id="ARBA00006679"/>
    </source>
</evidence>
<comment type="subcellular location">
    <subcellularLocation>
        <location evidence="1">Cell membrane</location>
        <topology evidence="1">Multi-pass membrane protein</topology>
    </subcellularLocation>
</comment>
<dbReference type="Pfam" id="PF07681">
    <property type="entry name" value="DoxX"/>
    <property type="match status" value="1"/>
</dbReference>
<dbReference type="InterPro" id="IPR051907">
    <property type="entry name" value="DoxX-like_oxidoreductase"/>
</dbReference>
<dbReference type="GeneID" id="92871595"/>
<dbReference type="Proteomes" id="UP000000328">
    <property type="component" value="Chromosome"/>
</dbReference>
<evidence type="ECO:0000256" key="7">
    <source>
        <dbReference type="SAM" id="Phobius"/>
    </source>
</evidence>
<evidence type="ECO:0000256" key="6">
    <source>
        <dbReference type="ARBA" id="ARBA00023136"/>
    </source>
</evidence>
<dbReference type="AlphaFoldDB" id="A0A0H3D692"/>
<reference evidence="8 9" key="1">
    <citation type="journal article" date="2010" name="Cell Res.">
        <title>Complete genome sequence of the rifamycin SV-producing Amycolatopsis mediterranei U32 revealed its genetic characteristics in phylogeny and metabolism.</title>
        <authorList>
            <person name="Zhao W."/>
            <person name="Zhong Y."/>
            <person name="Yuan H."/>
            <person name="Wang J."/>
            <person name="Zheng H."/>
            <person name="Wang Y."/>
            <person name="Cen X."/>
            <person name="Xu F."/>
            <person name="Bai J."/>
            <person name="Han X."/>
            <person name="Lu G."/>
            <person name="Zhu Y."/>
            <person name="Shao Z."/>
            <person name="Yan H."/>
            <person name="Li C."/>
            <person name="Peng N."/>
            <person name="Zhang Z."/>
            <person name="Zhang Y."/>
            <person name="Lin W."/>
            <person name="Fan Y."/>
            <person name="Qin Z."/>
            <person name="Hu Y."/>
            <person name="Zhu B."/>
            <person name="Wang S."/>
            <person name="Ding X."/>
            <person name="Zhao G.P."/>
        </authorList>
    </citation>
    <scope>NUCLEOTIDE SEQUENCE [LARGE SCALE GENOMIC DNA]</scope>
    <source>
        <strain evidence="9">U-32</strain>
    </source>
</reference>
<comment type="similarity">
    <text evidence="2">Belongs to the DoxX family.</text>
</comment>
<keyword evidence="3" id="KW-1003">Cell membrane</keyword>
<keyword evidence="5 7" id="KW-1133">Transmembrane helix</keyword>
<accession>A0A0H3D692</accession>
<dbReference type="InterPro" id="IPR032808">
    <property type="entry name" value="DoxX"/>
</dbReference>
<dbReference type="PANTHER" id="PTHR33452">
    <property type="entry name" value="OXIDOREDUCTASE CATD-RELATED"/>
    <property type="match status" value="1"/>
</dbReference>
<organism evidence="8 9">
    <name type="scientific">Amycolatopsis mediterranei (strain U-32)</name>
    <dbReference type="NCBI Taxonomy" id="749927"/>
    <lineage>
        <taxon>Bacteria</taxon>
        <taxon>Bacillati</taxon>
        <taxon>Actinomycetota</taxon>
        <taxon>Actinomycetes</taxon>
        <taxon>Pseudonocardiales</taxon>
        <taxon>Pseudonocardiaceae</taxon>
        <taxon>Amycolatopsis</taxon>
    </lineage>
</organism>
<dbReference type="PATRIC" id="fig|749927.5.peg.3984"/>
<evidence type="ECO:0000256" key="1">
    <source>
        <dbReference type="ARBA" id="ARBA00004651"/>
    </source>
</evidence>
<dbReference type="HOGENOM" id="CLU_058421_3_0_11"/>
<name>A0A0H3D692_AMYMU</name>
<evidence type="ECO:0000256" key="4">
    <source>
        <dbReference type="ARBA" id="ARBA00022692"/>
    </source>
</evidence>
<dbReference type="EMBL" id="CP002000">
    <property type="protein sequence ID" value="ADJ45633.1"/>
    <property type="molecule type" value="Genomic_DNA"/>
</dbReference>